<evidence type="ECO:0000259" key="1">
    <source>
        <dbReference type="Pfam" id="PF06985"/>
    </source>
</evidence>
<name>A0A6A6EWA9_9PEZI</name>
<reference evidence="2" key="1">
    <citation type="journal article" date="2020" name="Stud. Mycol.">
        <title>101 Dothideomycetes genomes: a test case for predicting lifestyles and emergence of pathogens.</title>
        <authorList>
            <person name="Haridas S."/>
            <person name="Albert R."/>
            <person name="Binder M."/>
            <person name="Bloem J."/>
            <person name="Labutti K."/>
            <person name="Salamov A."/>
            <person name="Andreopoulos B."/>
            <person name="Baker S."/>
            <person name="Barry K."/>
            <person name="Bills G."/>
            <person name="Bluhm B."/>
            <person name="Cannon C."/>
            <person name="Castanera R."/>
            <person name="Culley D."/>
            <person name="Daum C."/>
            <person name="Ezra D."/>
            <person name="Gonzalez J."/>
            <person name="Henrissat B."/>
            <person name="Kuo A."/>
            <person name="Liang C."/>
            <person name="Lipzen A."/>
            <person name="Lutzoni F."/>
            <person name="Magnuson J."/>
            <person name="Mondo S."/>
            <person name="Nolan M."/>
            <person name="Ohm R."/>
            <person name="Pangilinan J."/>
            <person name="Park H.-J."/>
            <person name="Ramirez L."/>
            <person name="Alfaro M."/>
            <person name="Sun H."/>
            <person name="Tritt A."/>
            <person name="Yoshinaga Y."/>
            <person name="Zwiers L.-H."/>
            <person name="Turgeon B."/>
            <person name="Goodwin S."/>
            <person name="Spatafora J."/>
            <person name="Crous P."/>
            <person name="Grigoriev I."/>
        </authorList>
    </citation>
    <scope>NUCLEOTIDE SEQUENCE</scope>
    <source>
        <strain evidence="2">CBS 207.26</strain>
    </source>
</reference>
<dbReference type="InterPro" id="IPR010730">
    <property type="entry name" value="HET"/>
</dbReference>
<dbReference type="InterPro" id="IPR052895">
    <property type="entry name" value="HetReg/Transcr_Mod"/>
</dbReference>
<dbReference type="AlphaFoldDB" id="A0A6A6EWA9"/>
<feature type="domain" description="Heterokaryon incompatibility" evidence="1">
    <location>
        <begin position="31"/>
        <end position="113"/>
    </location>
</feature>
<feature type="non-terminal residue" evidence="2">
    <location>
        <position position="114"/>
    </location>
</feature>
<evidence type="ECO:0000313" key="3">
    <source>
        <dbReference type="Proteomes" id="UP000800200"/>
    </source>
</evidence>
<dbReference type="OrthoDB" id="3553147at2759"/>
<protein>
    <recommendedName>
        <fullName evidence="1">Heterokaryon incompatibility domain-containing protein</fullName>
    </recommendedName>
</protein>
<dbReference type="PANTHER" id="PTHR24148">
    <property type="entry name" value="ANKYRIN REPEAT DOMAIN-CONTAINING PROTEIN 39 HOMOLOG-RELATED"/>
    <property type="match status" value="1"/>
</dbReference>
<dbReference type="Pfam" id="PF06985">
    <property type="entry name" value="HET"/>
    <property type="match status" value="1"/>
</dbReference>
<proteinExistence type="predicted"/>
<evidence type="ECO:0000313" key="2">
    <source>
        <dbReference type="EMBL" id="KAF2195059.1"/>
    </source>
</evidence>
<dbReference type="PANTHER" id="PTHR24148:SF64">
    <property type="entry name" value="HETEROKARYON INCOMPATIBILITY DOMAIN-CONTAINING PROTEIN"/>
    <property type="match status" value="1"/>
</dbReference>
<dbReference type="EMBL" id="ML994610">
    <property type="protein sequence ID" value="KAF2195059.1"/>
    <property type="molecule type" value="Genomic_DNA"/>
</dbReference>
<accession>A0A6A6EWA9</accession>
<dbReference type="Proteomes" id="UP000800200">
    <property type="component" value="Unassembled WGS sequence"/>
</dbReference>
<feature type="non-terminal residue" evidence="2">
    <location>
        <position position="1"/>
    </location>
</feature>
<gene>
    <name evidence="2" type="ORF">K469DRAFT_517853</name>
</gene>
<keyword evidence="3" id="KW-1185">Reference proteome</keyword>
<sequence>EIRLVTVYAGSSGDLIRCSLATASEDQMPSYEALSYGVNQDDYQTILLNGTAWYVTKNLAVALSYIRHSDRDRVVWIDALAINQADVPERNAQVIRIPTIYSRASSTLVWLGPA</sequence>
<organism evidence="2 3">
    <name type="scientific">Zopfia rhizophila CBS 207.26</name>
    <dbReference type="NCBI Taxonomy" id="1314779"/>
    <lineage>
        <taxon>Eukaryota</taxon>
        <taxon>Fungi</taxon>
        <taxon>Dikarya</taxon>
        <taxon>Ascomycota</taxon>
        <taxon>Pezizomycotina</taxon>
        <taxon>Dothideomycetes</taxon>
        <taxon>Dothideomycetes incertae sedis</taxon>
        <taxon>Zopfiaceae</taxon>
        <taxon>Zopfia</taxon>
    </lineage>
</organism>